<dbReference type="AlphaFoldDB" id="A0A0E9X9X3"/>
<accession>A0A0E9X9X3</accession>
<reference evidence="1" key="2">
    <citation type="journal article" date="2015" name="Fish Shellfish Immunol.">
        <title>Early steps in the European eel (Anguilla anguilla)-Vibrio vulnificus interaction in the gills: Role of the RtxA13 toxin.</title>
        <authorList>
            <person name="Callol A."/>
            <person name="Pajuelo D."/>
            <person name="Ebbesson L."/>
            <person name="Teles M."/>
            <person name="MacKenzie S."/>
            <person name="Amaro C."/>
        </authorList>
    </citation>
    <scope>NUCLEOTIDE SEQUENCE</scope>
</reference>
<proteinExistence type="predicted"/>
<dbReference type="EMBL" id="GBXM01009178">
    <property type="protein sequence ID" value="JAH99399.1"/>
    <property type="molecule type" value="Transcribed_RNA"/>
</dbReference>
<protein>
    <submittedName>
        <fullName evidence="1">Uncharacterized protein</fullName>
    </submittedName>
</protein>
<evidence type="ECO:0000313" key="1">
    <source>
        <dbReference type="EMBL" id="JAH99399.1"/>
    </source>
</evidence>
<sequence length="28" mass="2990">MTVMKRSLCPSFSLWESVSKMAGMGGPA</sequence>
<organism evidence="1">
    <name type="scientific">Anguilla anguilla</name>
    <name type="common">European freshwater eel</name>
    <name type="synonym">Muraena anguilla</name>
    <dbReference type="NCBI Taxonomy" id="7936"/>
    <lineage>
        <taxon>Eukaryota</taxon>
        <taxon>Metazoa</taxon>
        <taxon>Chordata</taxon>
        <taxon>Craniata</taxon>
        <taxon>Vertebrata</taxon>
        <taxon>Euteleostomi</taxon>
        <taxon>Actinopterygii</taxon>
        <taxon>Neopterygii</taxon>
        <taxon>Teleostei</taxon>
        <taxon>Anguilliformes</taxon>
        <taxon>Anguillidae</taxon>
        <taxon>Anguilla</taxon>
    </lineage>
</organism>
<name>A0A0E9X9X3_ANGAN</name>
<reference evidence="1" key="1">
    <citation type="submission" date="2014-11" db="EMBL/GenBank/DDBJ databases">
        <authorList>
            <person name="Amaro Gonzalez C."/>
        </authorList>
    </citation>
    <scope>NUCLEOTIDE SEQUENCE</scope>
</reference>